<accession>A0A0S3S3V1</accession>
<proteinExistence type="predicted"/>
<reference evidence="1 2" key="1">
    <citation type="journal article" date="2015" name="Sci. Rep.">
        <title>The power of single molecule real-time sequencing technology in the de novo assembly of a eukaryotic genome.</title>
        <authorList>
            <person name="Sakai H."/>
            <person name="Naito K."/>
            <person name="Ogiso-Tanaka E."/>
            <person name="Takahashi Y."/>
            <person name="Iseki K."/>
            <person name="Muto C."/>
            <person name="Satou K."/>
            <person name="Teruya K."/>
            <person name="Shiroma A."/>
            <person name="Shimoji M."/>
            <person name="Hirano T."/>
            <person name="Itoh T."/>
            <person name="Kaga A."/>
            <person name="Tomooka N."/>
        </authorList>
    </citation>
    <scope>NUCLEOTIDE SEQUENCE [LARGE SCALE GENOMIC DNA]</scope>
    <source>
        <strain evidence="2">cv. Shumari</strain>
    </source>
</reference>
<evidence type="ECO:0000313" key="1">
    <source>
        <dbReference type="EMBL" id="BAT87469.1"/>
    </source>
</evidence>
<sequence>LKRWTTSVDWSLVFGAIYLRVILPASHHHRPAPPKKNLIPKCALVTVNEERENLKSLVKFELPFFPAASHTVKP</sequence>
<evidence type="ECO:0000313" key="2">
    <source>
        <dbReference type="Proteomes" id="UP000291084"/>
    </source>
</evidence>
<keyword evidence="2" id="KW-1185">Reference proteome</keyword>
<dbReference type="Proteomes" id="UP000291084">
    <property type="component" value="Chromosome 5"/>
</dbReference>
<dbReference type="AlphaFoldDB" id="A0A0S3S3V1"/>
<feature type="non-terminal residue" evidence="1">
    <location>
        <position position="1"/>
    </location>
</feature>
<organism evidence="1 2">
    <name type="scientific">Vigna angularis var. angularis</name>
    <dbReference type="NCBI Taxonomy" id="157739"/>
    <lineage>
        <taxon>Eukaryota</taxon>
        <taxon>Viridiplantae</taxon>
        <taxon>Streptophyta</taxon>
        <taxon>Embryophyta</taxon>
        <taxon>Tracheophyta</taxon>
        <taxon>Spermatophyta</taxon>
        <taxon>Magnoliopsida</taxon>
        <taxon>eudicotyledons</taxon>
        <taxon>Gunneridae</taxon>
        <taxon>Pentapetalae</taxon>
        <taxon>rosids</taxon>
        <taxon>fabids</taxon>
        <taxon>Fabales</taxon>
        <taxon>Fabaceae</taxon>
        <taxon>Papilionoideae</taxon>
        <taxon>50 kb inversion clade</taxon>
        <taxon>NPAAA clade</taxon>
        <taxon>indigoferoid/millettioid clade</taxon>
        <taxon>Phaseoleae</taxon>
        <taxon>Vigna</taxon>
    </lineage>
</organism>
<protein>
    <submittedName>
        <fullName evidence="1">Uncharacterized protein</fullName>
    </submittedName>
</protein>
<dbReference type="EMBL" id="AP015038">
    <property type="protein sequence ID" value="BAT87469.1"/>
    <property type="molecule type" value="Genomic_DNA"/>
</dbReference>
<gene>
    <name evidence="1" type="primary">Vigan.05G084000</name>
    <name evidence="1" type="ORF">VIGAN_05084000</name>
</gene>
<name>A0A0S3S3V1_PHAAN</name>